<dbReference type="Pfam" id="PF00354">
    <property type="entry name" value="Pentaxin"/>
    <property type="match status" value="1"/>
</dbReference>
<feature type="domain" description="Pentraxin (PTX)" evidence="6">
    <location>
        <begin position="163"/>
        <end position="355"/>
    </location>
</feature>
<evidence type="ECO:0000313" key="7">
    <source>
        <dbReference type="EMBL" id="CAH3151681.1"/>
    </source>
</evidence>
<dbReference type="SMART" id="SM00159">
    <property type="entry name" value="PTX"/>
    <property type="match status" value="1"/>
</dbReference>
<evidence type="ECO:0000256" key="1">
    <source>
        <dbReference type="ARBA" id="ARBA00001913"/>
    </source>
</evidence>
<name>A0ABN8PVA5_9CNID</name>
<comment type="cofactor">
    <cofactor evidence="1">
        <name>Ca(2+)</name>
        <dbReference type="ChEBI" id="CHEBI:29108"/>
    </cofactor>
</comment>
<dbReference type="Gene3D" id="2.60.120.200">
    <property type="match status" value="1"/>
</dbReference>
<dbReference type="EMBL" id="CALNXI010001017">
    <property type="protein sequence ID" value="CAH3151681.1"/>
    <property type="molecule type" value="Genomic_DNA"/>
</dbReference>
<dbReference type="InterPro" id="IPR013320">
    <property type="entry name" value="ConA-like_dom_sf"/>
</dbReference>
<dbReference type="PANTHER" id="PTHR19277">
    <property type="entry name" value="PENTRAXIN"/>
    <property type="match status" value="1"/>
</dbReference>
<gene>
    <name evidence="7" type="ORF">PEVE_00000488</name>
</gene>
<sequence>DTRLLLVLKLKVVRFLECPQIQLRALDSMLRKVLLRSHSFWNIIFQEIISRSIFTCFLIRNISRKHDRETAASNLPLVDFSLFKLHVVGVVDMVTKKLIVLVAFVMLITLLEQIKSEVHGRMAKPKKAGRVKVIHTGPRVRKLKRKVAELKKQLASMEPCEPCESAKKRGFLFESPAESDYIDAGKLDTPLDALTSCTWVKFKKIPGYHVVFSNRNMEFALFEEEQKLYIEKTGEKDFGRPITRDEIITDYNTKAVNVEAYQKRDNNSDTAGKGGAIAAEGEMVYGKLFEEAGKEFMKRHSFVGEMAGINVWNRSLSEQEISEMSKSCSVGKGNVISMDKLKVMGGVKEISSAPRHNYREKHRSPTKCLAFGIKENTENIAEYRRTKTYQLSCPQIWNKEIEKDKEKEKIGDKPAKLNEKKSDGELEREIKSHSLLEEQHEIEAGVRERKMLTATKEKMSGGKKVIVLVTRITVLMLMLTGGFVKDYAPSGNF</sequence>
<evidence type="ECO:0000256" key="2">
    <source>
        <dbReference type="ARBA" id="ARBA00022723"/>
    </source>
</evidence>
<proteinExistence type="predicted"/>
<evidence type="ECO:0000256" key="4">
    <source>
        <dbReference type="ARBA" id="ARBA00023157"/>
    </source>
</evidence>
<keyword evidence="2" id="KW-0479">Metal-binding</keyword>
<dbReference type="InterPro" id="IPR001759">
    <property type="entry name" value="PTX_dom"/>
</dbReference>
<accession>A0ABN8PVA5</accession>
<protein>
    <recommendedName>
        <fullName evidence="6">Pentraxin (PTX) domain-containing protein</fullName>
    </recommendedName>
</protein>
<comment type="caution">
    <text evidence="7">The sequence shown here is derived from an EMBL/GenBank/DDBJ whole genome shotgun (WGS) entry which is preliminary data.</text>
</comment>
<evidence type="ECO:0000259" key="6">
    <source>
        <dbReference type="SMART" id="SM00159"/>
    </source>
</evidence>
<organism evidence="7 8">
    <name type="scientific">Porites evermanni</name>
    <dbReference type="NCBI Taxonomy" id="104178"/>
    <lineage>
        <taxon>Eukaryota</taxon>
        <taxon>Metazoa</taxon>
        <taxon>Cnidaria</taxon>
        <taxon>Anthozoa</taxon>
        <taxon>Hexacorallia</taxon>
        <taxon>Scleractinia</taxon>
        <taxon>Fungiina</taxon>
        <taxon>Poritidae</taxon>
        <taxon>Porites</taxon>
    </lineage>
</organism>
<evidence type="ECO:0000313" key="8">
    <source>
        <dbReference type="Proteomes" id="UP001159427"/>
    </source>
</evidence>
<keyword evidence="5" id="KW-0325">Glycoprotein</keyword>
<dbReference type="SUPFAM" id="SSF49899">
    <property type="entry name" value="Concanavalin A-like lectins/glucanases"/>
    <property type="match status" value="1"/>
</dbReference>
<dbReference type="PANTHER" id="PTHR19277:SF125">
    <property type="entry name" value="B6"/>
    <property type="match status" value="1"/>
</dbReference>
<feature type="non-terminal residue" evidence="7">
    <location>
        <position position="1"/>
    </location>
</feature>
<keyword evidence="3" id="KW-0106">Calcium</keyword>
<reference evidence="7 8" key="1">
    <citation type="submission" date="2022-05" db="EMBL/GenBank/DDBJ databases">
        <authorList>
            <consortium name="Genoscope - CEA"/>
            <person name="William W."/>
        </authorList>
    </citation>
    <scope>NUCLEOTIDE SEQUENCE [LARGE SCALE GENOMIC DNA]</scope>
</reference>
<dbReference type="InterPro" id="IPR051360">
    <property type="entry name" value="Neuronal_Pentraxin_Related"/>
</dbReference>
<keyword evidence="4" id="KW-1015">Disulfide bond</keyword>
<keyword evidence="8" id="KW-1185">Reference proteome</keyword>
<evidence type="ECO:0000256" key="5">
    <source>
        <dbReference type="ARBA" id="ARBA00023180"/>
    </source>
</evidence>
<evidence type="ECO:0000256" key="3">
    <source>
        <dbReference type="ARBA" id="ARBA00022837"/>
    </source>
</evidence>
<dbReference type="Proteomes" id="UP001159427">
    <property type="component" value="Unassembled WGS sequence"/>
</dbReference>